<proteinExistence type="inferred from homology"/>
<dbReference type="InterPro" id="IPR010131">
    <property type="entry name" value="MdtP/NodT-like"/>
</dbReference>
<comment type="subcellular location">
    <subcellularLocation>
        <location evidence="8">Cell outer membrane</location>
        <topology evidence="8">Lipid-anchor</topology>
    </subcellularLocation>
</comment>
<evidence type="ECO:0000256" key="2">
    <source>
        <dbReference type="ARBA" id="ARBA00022452"/>
    </source>
</evidence>
<dbReference type="GO" id="GO:0009279">
    <property type="term" value="C:cell outer membrane"/>
    <property type="evidence" value="ECO:0007669"/>
    <property type="project" value="UniProtKB-SubCell"/>
</dbReference>
<reference evidence="9 10" key="1">
    <citation type="submission" date="2020-02" db="EMBL/GenBank/DDBJ databases">
        <title>Broccoli isolated Pseudomonas sp.</title>
        <authorList>
            <person name="Fujikawa T."/>
            <person name="Sawada H."/>
        </authorList>
    </citation>
    <scope>NUCLEOTIDE SEQUENCE [LARGE SCALE GENOMIC DNA]</scope>
    <source>
        <strain evidence="9 10">MAFF212427</strain>
    </source>
</reference>
<keyword evidence="7 8" id="KW-0449">Lipoprotein</keyword>
<dbReference type="SUPFAM" id="SSF56954">
    <property type="entry name" value="Outer membrane efflux proteins (OEP)"/>
    <property type="match status" value="1"/>
</dbReference>
<gene>
    <name evidence="9" type="ORF">G3436_15455</name>
</gene>
<dbReference type="Pfam" id="PF02321">
    <property type="entry name" value="OEP"/>
    <property type="match status" value="2"/>
</dbReference>
<dbReference type="PANTHER" id="PTHR30203:SF25">
    <property type="entry name" value="OUTER MEMBRANE PROTEIN-RELATED"/>
    <property type="match status" value="1"/>
</dbReference>
<evidence type="ECO:0000256" key="3">
    <source>
        <dbReference type="ARBA" id="ARBA00022692"/>
    </source>
</evidence>
<evidence type="ECO:0000256" key="6">
    <source>
        <dbReference type="ARBA" id="ARBA00023237"/>
    </source>
</evidence>
<evidence type="ECO:0000313" key="10">
    <source>
        <dbReference type="Proteomes" id="UP000482634"/>
    </source>
</evidence>
<dbReference type="PROSITE" id="PS51257">
    <property type="entry name" value="PROKAR_LIPOPROTEIN"/>
    <property type="match status" value="1"/>
</dbReference>
<dbReference type="NCBIfam" id="TIGR01845">
    <property type="entry name" value="outer_NodT"/>
    <property type="match status" value="1"/>
</dbReference>
<dbReference type="Gene3D" id="2.20.200.10">
    <property type="entry name" value="Outer membrane efflux proteins (OEP)"/>
    <property type="match status" value="1"/>
</dbReference>
<evidence type="ECO:0000256" key="8">
    <source>
        <dbReference type="RuleBase" id="RU362097"/>
    </source>
</evidence>
<keyword evidence="5 8" id="KW-0564">Palmitate</keyword>
<dbReference type="InterPro" id="IPR003423">
    <property type="entry name" value="OMP_efflux"/>
</dbReference>
<comment type="caution">
    <text evidence="9">The sequence shown here is derived from an EMBL/GenBank/DDBJ whole genome shotgun (WGS) entry which is preliminary data.</text>
</comment>
<keyword evidence="3 8" id="KW-0812">Transmembrane</keyword>
<keyword evidence="6" id="KW-0998">Cell outer membrane</keyword>
<evidence type="ECO:0000256" key="7">
    <source>
        <dbReference type="ARBA" id="ARBA00023288"/>
    </source>
</evidence>
<sequence>MKHALLLMAMVGLGACSVGPDLQTPRAALPASWGVSVPAGSTLAARLDSHWWAQLGDPQLTALVEQAAAANFDVRVAANRLEQSRLLRQVTGSQQVPGISAATGYTRERNSGVGLNDPSGQAGKAPFERWSTALDASWEVDLWGHVRRAVEAADAQVALSAAQRDGVQLSIAAETASNYIRLRGVQARLAVARKNLEIARQSSQLTQTRFDNGVTTNLDTANAAAQVASIEAVLPVLGAQQDRLINALSYLLGKPPQALSAKLIKPRSIPHPAPDVPLGLPSELAQRRPDIRQSEAELHRATAAIGVAMADFYPRISLGASLGMQAQHGADLGTWSSREWSYGPSLYLPIFQGGRLTGTLELRQRQQQQAALNYQRVVLGAWHEVDNAMHDYAAEKQHHQALQRAVAQNNIALSTARARYAEGAVDFINVLGVQRSLLATQSELVDSATEAALDRVRLYRALGGGWPVQADFPHAKSLDLAYPGR</sequence>
<keyword evidence="10" id="KW-1185">Reference proteome</keyword>
<dbReference type="Gene3D" id="1.20.1600.10">
    <property type="entry name" value="Outer membrane efflux proteins (OEP)"/>
    <property type="match status" value="1"/>
</dbReference>
<accession>A0A6B3NXK1</accession>
<comment type="similarity">
    <text evidence="1 8">Belongs to the outer membrane factor (OMF) (TC 1.B.17) family.</text>
</comment>
<keyword evidence="4 8" id="KW-0472">Membrane</keyword>
<organism evidence="9 10">
    <name type="scientific">Pseudomonas brassicae</name>
    <dbReference type="NCBI Taxonomy" id="2708063"/>
    <lineage>
        <taxon>Bacteria</taxon>
        <taxon>Pseudomonadati</taxon>
        <taxon>Pseudomonadota</taxon>
        <taxon>Gammaproteobacteria</taxon>
        <taxon>Pseudomonadales</taxon>
        <taxon>Pseudomonadaceae</taxon>
        <taxon>Pseudomonas</taxon>
    </lineage>
</organism>
<dbReference type="PANTHER" id="PTHR30203">
    <property type="entry name" value="OUTER MEMBRANE CATION EFFLUX PROTEIN"/>
    <property type="match status" value="1"/>
</dbReference>
<evidence type="ECO:0000256" key="5">
    <source>
        <dbReference type="ARBA" id="ARBA00023139"/>
    </source>
</evidence>
<evidence type="ECO:0000313" key="9">
    <source>
        <dbReference type="EMBL" id="NER65008.1"/>
    </source>
</evidence>
<dbReference type="GO" id="GO:0015562">
    <property type="term" value="F:efflux transmembrane transporter activity"/>
    <property type="evidence" value="ECO:0007669"/>
    <property type="project" value="InterPro"/>
</dbReference>
<dbReference type="Proteomes" id="UP000482634">
    <property type="component" value="Unassembled WGS sequence"/>
</dbReference>
<dbReference type="EMBL" id="JAAHBU010000213">
    <property type="protein sequence ID" value="NER65008.1"/>
    <property type="molecule type" value="Genomic_DNA"/>
</dbReference>
<protein>
    <submittedName>
        <fullName evidence="9">Efflux transporter outer membrane subunit</fullName>
    </submittedName>
</protein>
<evidence type="ECO:0000256" key="1">
    <source>
        <dbReference type="ARBA" id="ARBA00007613"/>
    </source>
</evidence>
<evidence type="ECO:0000256" key="4">
    <source>
        <dbReference type="ARBA" id="ARBA00023136"/>
    </source>
</evidence>
<keyword evidence="2 8" id="KW-1134">Transmembrane beta strand</keyword>
<name>A0A6B3NXK1_9PSED</name>
<dbReference type="AlphaFoldDB" id="A0A6B3NXK1"/>
<dbReference type="RefSeq" id="WP_163946488.1">
    <property type="nucleotide sequence ID" value="NZ_JAAHBU010000213.1"/>
</dbReference>